<dbReference type="Gene3D" id="3.40.50.10740">
    <property type="entry name" value="Class I glutamine amidotransferase-like"/>
    <property type="match status" value="1"/>
</dbReference>
<keyword evidence="2" id="KW-0378">Hydrolase</keyword>
<evidence type="ECO:0000256" key="2">
    <source>
        <dbReference type="ARBA" id="ARBA00022801"/>
    </source>
</evidence>
<dbReference type="InterPro" id="IPR003507">
    <property type="entry name" value="S66_fam"/>
</dbReference>
<dbReference type="InterPro" id="IPR027461">
    <property type="entry name" value="Carboxypeptidase_A_C_sf"/>
</dbReference>
<dbReference type="PANTHER" id="PTHR30237:SF4">
    <property type="entry name" value="LD-CARBOXYPEPTIDASE C-TERMINAL DOMAIN-CONTAINING PROTEIN"/>
    <property type="match status" value="1"/>
</dbReference>
<dbReference type="InterPro" id="IPR029062">
    <property type="entry name" value="Class_I_gatase-like"/>
</dbReference>
<keyword evidence="6" id="KW-0121">Carboxypeptidase</keyword>
<keyword evidence="7" id="KW-1185">Reference proteome</keyword>
<sequence>MIKPNTLKAGDTVALVSLSSGIAGEEIFSHRVEIAKVRLENDFGLNVVITPNAMKGIDFLDKNPQLRAKDLMDAFMDTDIKAVISMIGGDDTIRLLPFIDFDILQKNPKVFMGYSDTTVNHFMMYKAGITSFYGPCVFAEFAENGSMHSYTKEYLKKVLFEKHDTVSILPSQQWTSEFLDWANPENNTIFRTMLPDSKGYELLQGNGVVKGRLIGGCVDVFPMIVGTEIWPNKTQWENSILFLETSEEYPSPNSLKYLLRGMAAQGLFDEIVGIIFGKPKDEKYYSEYKDVLMRVVGKEVGRYDLPILYNMNFGHTAPICTLPYGIMAEINCSEKSFKLIEAATC</sequence>
<feature type="domain" description="LD-carboxypeptidase N-terminal" evidence="4">
    <location>
        <begin position="13"/>
        <end position="134"/>
    </location>
</feature>
<dbReference type="Proteomes" id="UP000325415">
    <property type="component" value="Unassembled WGS sequence"/>
</dbReference>
<keyword evidence="6" id="KW-0645">Protease</keyword>
<proteinExistence type="inferred from homology"/>
<dbReference type="InterPro" id="IPR040449">
    <property type="entry name" value="Peptidase_S66_N"/>
</dbReference>
<dbReference type="SUPFAM" id="SSF52317">
    <property type="entry name" value="Class I glutamine amidotransferase-like"/>
    <property type="match status" value="1"/>
</dbReference>
<dbReference type="PANTHER" id="PTHR30237">
    <property type="entry name" value="MURAMOYLTETRAPEPTIDE CARBOXYPEPTIDASE"/>
    <property type="match status" value="1"/>
</dbReference>
<feature type="active site" description="Charge relay system" evidence="3">
    <location>
        <position position="315"/>
    </location>
</feature>
<dbReference type="Pfam" id="PF17676">
    <property type="entry name" value="Peptidase_S66C"/>
    <property type="match status" value="1"/>
</dbReference>
<dbReference type="Gene3D" id="3.50.30.60">
    <property type="entry name" value="LD-carboxypeptidase A C-terminal domain-like"/>
    <property type="match status" value="1"/>
</dbReference>
<evidence type="ECO:0000259" key="4">
    <source>
        <dbReference type="Pfam" id="PF02016"/>
    </source>
</evidence>
<dbReference type="EMBL" id="QDAG01000005">
    <property type="protein sequence ID" value="KAE8128378.1"/>
    <property type="molecule type" value="Genomic_DNA"/>
</dbReference>
<evidence type="ECO:0000313" key="7">
    <source>
        <dbReference type="Proteomes" id="UP000325415"/>
    </source>
</evidence>
<dbReference type="PIRSF" id="PIRSF028757">
    <property type="entry name" value="LD-carboxypeptidase"/>
    <property type="match status" value="1"/>
</dbReference>
<reference evidence="6 7" key="1">
    <citation type="submission" date="2018-04" db="EMBL/GenBank/DDBJ databases">
        <authorList>
            <person name="Eckel V.P."/>
            <person name="Vogel R.F."/>
        </authorList>
    </citation>
    <scope>NUCLEOTIDE SEQUENCE [LARGE SCALE GENOMIC DNA]</scope>
    <source>
        <strain evidence="7">TMW 2.1764</strain>
    </source>
</reference>
<protein>
    <submittedName>
        <fullName evidence="6">LD-carboxypeptidase</fullName>
    </submittedName>
</protein>
<dbReference type="AlphaFoldDB" id="A0A5N6S1K4"/>
<dbReference type="CDD" id="cd07062">
    <property type="entry name" value="Peptidase_S66_mccF_like"/>
    <property type="match status" value="1"/>
</dbReference>
<organism evidence="6 7">
    <name type="scientific">Bifidobacterium tibiigranuli</name>
    <dbReference type="NCBI Taxonomy" id="2172043"/>
    <lineage>
        <taxon>Bacteria</taxon>
        <taxon>Bacillati</taxon>
        <taxon>Actinomycetota</taxon>
        <taxon>Actinomycetes</taxon>
        <taxon>Bifidobacteriales</taxon>
        <taxon>Bifidobacteriaceae</taxon>
        <taxon>Bifidobacterium</taxon>
    </lineage>
</organism>
<dbReference type="InterPro" id="IPR040921">
    <property type="entry name" value="Peptidase_S66C"/>
</dbReference>
<feature type="domain" description="LD-carboxypeptidase C-terminal" evidence="5">
    <location>
        <begin position="210"/>
        <end position="330"/>
    </location>
</feature>
<evidence type="ECO:0000313" key="6">
    <source>
        <dbReference type="EMBL" id="KAE8128378.1"/>
    </source>
</evidence>
<evidence type="ECO:0000256" key="1">
    <source>
        <dbReference type="ARBA" id="ARBA00010233"/>
    </source>
</evidence>
<evidence type="ECO:0000256" key="3">
    <source>
        <dbReference type="PIRSR" id="PIRSR028757-1"/>
    </source>
</evidence>
<dbReference type="GO" id="GO:0004180">
    <property type="term" value="F:carboxypeptidase activity"/>
    <property type="evidence" value="ECO:0007669"/>
    <property type="project" value="UniProtKB-KW"/>
</dbReference>
<gene>
    <name evidence="6" type="ORF">DDE84_05660</name>
</gene>
<dbReference type="InterPro" id="IPR027478">
    <property type="entry name" value="LdcA_N"/>
</dbReference>
<feature type="active site" description="Nucleophile" evidence="3">
    <location>
        <position position="115"/>
    </location>
</feature>
<dbReference type="SUPFAM" id="SSF141986">
    <property type="entry name" value="LD-carboxypeptidase A C-terminal domain-like"/>
    <property type="match status" value="1"/>
</dbReference>
<accession>A0A5N6S1K4</accession>
<comment type="similarity">
    <text evidence="1">Belongs to the peptidase S66 family.</text>
</comment>
<feature type="active site" description="Charge relay system" evidence="3">
    <location>
        <position position="244"/>
    </location>
</feature>
<dbReference type="Pfam" id="PF02016">
    <property type="entry name" value="Peptidase_S66"/>
    <property type="match status" value="1"/>
</dbReference>
<dbReference type="OrthoDB" id="9807329at2"/>
<name>A0A5N6S1K4_9BIFI</name>
<comment type="caution">
    <text evidence="6">The sequence shown here is derived from an EMBL/GenBank/DDBJ whole genome shotgun (WGS) entry which is preliminary data.</text>
</comment>
<evidence type="ECO:0000259" key="5">
    <source>
        <dbReference type="Pfam" id="PF17676"/>
    </source>
</evidence>